<dbReference type="GO" id="GO:0003723">
    <property type="term" value="F:RNA binding"/>
    <property type="evidence" value="ECO:0007669"/>
    <property type="project" value="InterPro"/>
</dbReference>
<evidence type="ECO:0000313" key="10">
    <source>
        <dbReference type="Proteomes" id="UP000267187"/>
    </source>
</evidence>
<evidence type="ECO:0000256" key="3">
    <source>
        <dbReference type="ARBA" id="ARBA00023235"/>
    </source>
</evidence>
<evidence type="ECO:0000256" key="6">
    <source>
        <dbReference type="PIRSR" id="PIRSR001430-2"/>
    </source>
</evidence>
<feature type="domain" description="Pseudouridine synthase I TruA alpha/beta" evidence="8">
    <location>
        <begin position="25"/>
        <end position="122"/>
    </location>
</feature>
<keyword evidence="3 4" id="KW-0413">Isomerase</keyword>
<dbReference type="InterPro" id="IPR020103">
    <property type="entry name" value="PsdUridine_synth_cat_dom_sf"/>
</dbReference>
<keyword evidence="2 4" id="KW-0819">tRNA processing</keyword>
<dbReference type="NCBIfam" id="TIGR00071">
    <property type="entry name" value="hisT_truA"/>
    <property type="match status" value="1"/>
</dbReference>
<evidence type="ECO:0000256" key="2">
    <source>
        <dbReference type="ARBA" id="ARBA00022694"/>
    </source>
</evidence>
<comment type="function">
    <text evidence="4">Formation of pseudouridine at positions 38, 39 and 40 in the anticodon stem and loop of transfer RNAs.</text>
</comment>
<dbReference type="PIRSF" id="PIRSF001430">
    <property type="entry name" value="tRNA_psdUrid_synth"/>
    <property type="match status" value="1"/>
</dbReference>
<dbReference type="GO" id="GO:0160147">
    <property type="term" value="F:tRNA pseudouridine(38-40) synthase activity"/>
    <property type="evidence" value="ECO:0007669"/>
    <property type="project" value="UniProtKB-EC"/>
</dbReference>
<dbReference type="HAMAP" id="MF_00171">
    <property type="entry name" value="TruA"/>
    <property type="match status" value="1"/>
</dbReference>
<comment type="catalytic activity">
    <reaction evidence="4 7">
        <text>uridine(38/39/40) in tRNA = pseudouridine(38/39/40) in tRNA</text>
        <dbReference type="Rhea" id="RHEA:22376"/>
        <dbReference type="Rhea" id="RHEA-COMP:10085"/>
        <dbReference type="Rhea" id="RHEA-COMP:10087"/>
        <dbReference type="ChEBI" id="CHEBI:65314"/>
        <dbReference type="ChEBI" id="CHEBI:65315"/>
        <dbReference type="EC" id="5.4.99.12"/>
    </reaction>
</comment>
<evidence type="ECO:0000256" key="7">
    <source>
        <dbReference type="RuleBase" id="RU003792"/>
    </source>
</evidence>
<evidence type="ECO:0000256" key="1">
    <source>
        <dbReference type="ARBA" id="ARBA00009375"/>
    </source>
</evidence>
<organism evidence="9 10">
    <name type="scientific">Umboniibacter marinipuniceus</name>
    <dbReference type="NCBI Taxonomy" id="569599"/>
    <lineage>
        <taxon>Bacteria</taxon>
        <taxon>Pseudomonadati</taxon>
        <taxon>Pseudomonadota</taxon>
        <taxon>Gammaproteobacteria</taxon>
        <taxon>Cellvibrionales</taxon>
        <taxon>Cellvibrionaceae</taxon>
        <taxon>Umboniibacter</taxon>
    </lineage>
</organism>
<name>A0A3M0A607_9GAMM</name>
<feature type="active site" description="Nucleophile" evidence="4 5">
    <location>
        <position position="72"/>
    </location>
</feature>
<dbReference type="FunFam" id="3.30.70.580:FF:000001">
    <property type="entry name" value="tRNA pseudouridine synthase A"/>
    <property type="match status" value="1"/>
</dbReference>
<reference evidence="9 10" key="1">
    <citation type="submission" date="2018-10" db="EMBL/GenBank/DDBJ databases">
        <title>Genomic Encyclopedia of Type Strains, Phase IV (KMG-IV): sequencing the most valuable type-strain genomes for metagenomic binning, comparative biology and taxonomic classification.</title>
        <authorList>
            <person name="Goeker M."/>
        </authorList>
    </citation>
    <scope>NUCLEOTIDE SEQUENCE [LARGE SCALE GENOMIC DNA]</scope>
    <source>
        <strain evidence="9 10">DSM 25080</strain>
    </source>
</reference>
<proteinExistence type="inferred from homology"/>
<evidence type="ECO:0000259" key="8">
    <source>
        <dbReference type="Pfam" id="PF01416"/>
    </source>
</evidence>
<comment type="caution">
    <text evidence="4">Lacks conserved residue(s) required for the propagation of feature annotation.</text>
</comment>
<dbReference type="GO" id="GO:0031119">
    <property type="term" value="P:tRNA pseudouridine synthesis"/>
    <property type="evidence" value="ECO:0007669"/>
    <property type="project" value="UniProtKB-UniRule"/>
</dbReference>
<accession>A0A3M0A607</accession>
<dbReference type="InterPro" id="IPR020097">
    <property type="entry name" value="PsdUridine_synth_TruA_a/b_dom"/>
</dbReference>
<gene>
    <name evidence="4" type="primary">truA</name>
    <name evidence="9" type="ORF">DFR27_2290</name>
</gene>
<dbReference type="AlphaFoldDB" id="A0A3M0A607"/>
<dbReference type="Gene3D" id="3.30.70.660">
    <property type="entry name" value="Pseudouridine synthase I, catalytic domain, C-terminal subdomain"/>
    <property type="match status" value="1"/>
</dbReference>
<dbReference type="RefSeq" id="WP_211327628.1">
    <property type="nucleotide sequence ID" value="NZ_REFJ01000005.1"/>
</dbReference>
<dbReference type="Gene3D" id="3.30.70.580">
    <property type="entry name" value="Pseudouridine synthase I, catalytic domain, N-terminal subdomain"/>
    <property type="match status" value="1"/>
</dbReference>
<dbReference type="EC" id="5.4.99.12" evidence="4"/>
<comment type="similarity">
    <text evidence="1 4 7">Belongs to the tRNA pseudouridine synthase TruA family.</text>
</comment>
<dbReference type="InterPro" id="IPR020094">
    <property type="entry name" value="TruA/RsuA/RluB/E/F_N"/>
</dbReference>
<feature type="domain" description="Pseudouridine synthase I TruA alpha/beta" evidence="8">
    <location>
        <begin position="163"/>
        <end position="265"/>
    </location>
</feature>
<dbReference type="Pfam" id="PF01416">
    <property type="entry name" value="PseudoU_synth_1"/>
    <property type="match status" value="2"/>
</dbReference>
<evidence type="ECO:0000256" key="4">
    <source>
        <dbReference type="HAMAP-Rule" id="MF_00171"/>
    </source>
</evidence>
<dbReference type="PANTHER" id="PTHR11142:SF0">
    <property type="entry name" value="TRNA PSEUDOURIDINE SYNTHASE-LIKE 1"/>
    <property type="match status" value="1"/>
</dbReference>
<dbReference type="InterPro" id="IPR001406">
    <property type="entry name" value="PsdUridine_synth_TruA"/>
</dbReference>
<feature type="binding site" evidence="4 6">
    <location>
        <position position="130"/>
    </location>
    <ligand>
        <name>substrate</name>
    </ligand>
</feature>
<evidence type="ECO:0000313" key="9">
    <source>
        <dbReference type="EMBL" id="RMA78949.1"/>
    </source>
</evidence>
<protein>
    <recommendedName>
        <fullName evidence="4">tRNA pseudouridine synthase A</fullName>
        <ecNumber evidence="4">5.4.99.12</ecNumber>
    </recommendedName>
    <alternativeName>
        <fullName evidence="4">tRNA pseudouridine(38-40) synthase</fullName>
    </alternativeName>
    <alternativeName>
        <fullName evidence="4">tRNA pseudouridylate synthase I</fullName>
    </alternativeName>
    <alternativeName>
        <fullName evidence="4">tRNA-uridine isomerase I</fullName>
    </alternativeName>
</protein>
<sequence>MNKPFVKDTNRRYAIAEGEARLALCVEYDGRNFNGYQIQRGRADRTVQGQLELALSSIANHPVNSHCTGRTDTGVHATRQIVHFDTPADRPLKAWVEGVNNQLPEDVAVRWATPVDDRFHARHSALSRTYRYLISNAATRPTHTAGLATWARRPLNLEAMNEACQALIGEQDFSAFRGAGCQSVSPMRNVTAAKFSNEGPFIVFEVTANAFLLHMVRNFVGSLMAVGFGQREPAWIGELIALKDRNKAGVTAKPEGLYLVDVEYPSWVSLPRGPIGPFHLR</sequence>
<dbReference type="Proteomes" id="UP000267187">
    <property type="component" value="Unassembled WGS sequence"/>
</dbReference>
<dbReference type="PANTHER" id="PTHR11142">
    <property type="entry name" value="PSEUDOURIDYLATE SYNTHASE"/>
    <property type="match status" value="1"/>
</dbReference>
<keyword evidence="10" id="KW-1185">Reference proteome</keyword>
<dbReference type="InterPro" id="IPR020095">
    <property type="entry name" value="PsdUridine_synth_TruA_C"/>
</dbReference>
<dbReference type="CDD" id="cd02570">
    <property type="entry name" value="PseudoU_synth_EcTruA"/>
    <property type="match status" value="1"/>
</dbReference>
<dbReference type="SUPFAM" id="SSF55120">
    <property type="entry name" value="Pseudouridine synthase"/>
    <property type="match status" value="1"/>
</dbReference>
<comment type="caution">
    <text evidence="9">The sequence shown here is derived from an EMBL/GenBank/DDBJ whole genome shotgun (WGS) entry which is preliminary data.</text>
</comment>
<dbReference type="EMBL" id="REFJ01000005">
    <property type="protein sequence ID" value="RMA78949.1"/>
    <property type="molecule type" value="Genomic_DNA"/>
</dbReference>
<comment type="subunit">
    <text evidence="4">Homodimer.</text>
</comment>
<evidence type="ECO:0000256" key="5">
    <source>
        <dbReference type="PIRSR" id="PIRSR001430-1"/>
    </source>
</evidence>